<evidence type="ECO:0000313" key="6">
    <source>
        <dbReference type="EMBL" id="PIL14343.1"/>
    </source>
</evidence>
<evidence type="ECO:0000256" key="1">
    <source>
        <dbReference type="ARBA" id="ARBA00005417"/>
    </source>
</evidence>
<dbReference type="Proteomes" id="UP000231259">
    <property type="component" value="Unassembled WGS sequence"/>
</dbReference>
<organism evidence="6 7">
    <name type="scientific">Puniceibacterium antarcticum</name>
    <dbReference type="NCBI Taxonomy" id="1206336"/>
    <lineage>
        <taxon>Bacteria</taxon>
        <taxon>Pseudomonadati</taxon>
        <taxon>Pseudomonadota</taxon>
        <taxon>Alphaproteobacteria</taxon>
        <taxon>Rhodobacterales</taxon>
        <taxon>Paracoccaceae</taxon>
        <taxon>Puniceibacterium</taxon>
    </lineage>
</organism>
<gene>
    <name evidence="6" type="ORF">P775_26930</name>
</gene>
<evidence type="ECO:0000256" key="3">
    <source>
        <dbReference type="ARBA" id="ARBA00022741"/>
    </source>
</evidence>
<evidence type="ECO:0000256" key="4">
    <source>
        <dbReference type="ARBA" id="ARBA00022840"/>
    </source>
</evidence>
<dbReference type="GO" id="GO:0005524">
    <property type="term" value="F:ATP binding"/>
    <property type="evidence" value="ECO:0007669"/>
    <property type="project" value="UniProtKB-KW"/>
</dbReference>
<evidence type="ECO:0000256" key="2">
    <source>
        <dbReference type="ARBA" id="ARBA00022448"/>
    </source>
</evidence>
<dbReference type="InterPro" id="IPR050319">
    <property type="entry name" value="ABC_transp_ATP-bind"/>
</dbReference>
<dbReference type="PANTHER" id="PTHR43776:SF7">
    <property type="entry name" value="D,D-DIPEPTIDE TRANSPORT ATP-BINDING PROTEIN DDPF-RELATED"/>
    <property type="match status" value="1"/>
</dbReference>
<accession>A0A2G8QYH9</accession>
<proteinExistence type="inferred from homology"/>
<feature type="domain" description="ABC transporter" evidence="5">
    <location>
        <begin position="6"/>
        <end position="46"/>
    </location>
</feature>
<keyword evidence="4" id="KW-0067">ATP-binding</keyword>
<dbReference type="Pfam" id="PF00005">
    <property type="entry name" value="ABC_tran"/>
    <property type="match status" value="1"/>
</dbReference>
<dbReference type="AlphaFoldDB" id="A0A2G8QYH9"/>
<name>A0A2G8QYH9_9RHOB</name>
<dbReference type="GO" id="GO:0016887">
    <property type="term" value="F:ATP hydrolysis activity"/>
    <property type="evidence" value="ECO:0007669"/>
    <property type="project" value="InterPro"/>
</dbReference>
<dbReference type="InterPro" id="IPR003439">
    <property type="entry name" value="ABC_transporter-like_ATP-bd"/>
</dbReference>
<dbReference type="SUPFAM" id="SSF52540">
    <property type="entry name" value="P-loop containing nucleoside triphosphate hydrolases"/>
    <property type="match status" value="1"/>
</dbReference>
<protein>
    <recommendedName>
        <fullName evidence="5">ABC transporter domain-containing protein</fullName>
    </recommendedName>
</protein>
<keyword evidence="3" id="KW-0547">Nucleotide-binding</keyword>
<dbReference type="EMBL" id="AWWI01000181">
    <property type="protein sequence ID" value="PIL14343.1"/>
    <property type="molecule type" value="Genomic_DNA"/>
</dbReference>
<reference evidence="6 7" key="1">
    <citation type="submission" date="2013-09" db="EMBL/GenBank/DDBJ databases">
        <title>Genome sequencing of Phaeobacter antarcticus sp. nov. SM1211.</title>
        <authorList>
            <person name="Zhang X.-Y."/>
            <person name="Liu C."/>
            <person name="Chen X.-L."/>
            <person name="Xie B.-B."/>
            <person name="Qin Q.-L."/>
            <person name="Rong J.-C."/>
            <person name="Zhang Y.-Z."/>
        </authorList>
    </citation>
    <scope>NUCLEOTIDE SEQUENCE [LARGE SCALE GENOMIC DNA]</scope>
    <source>
        <strain evidence="6 7">SM1211</strain>
    </source>
</reference>
<dbReference type="InterPro" id="IPR027417">
    <property type="entry name" value="P-loop_NTPase"/>
</dbReference>
<sequence length="99" mass="11117">MDQFALRSELLTRRPADVSGGELQRLSILRLMLVKPRFIFADEPTSRLDPVTQKQVIDLLHDLARDEGTAILLVSHDPALIRHTSDSFLDWAALRALAA</sequence>
<comment type="caution">
    <text evidence="6">The sequence shown here is derived from an EMBL/GenBank/DDBJ whole genome shotgun (WGS) entry which is preliminary data.</text>
</comment>
<dbReference type="Gene3D" id="3.40.50.300">
    <property type="entry name" value="P-loop containing nucleotide triphosphate hydrolases"/>
    <property type="match status" value="1"/>
</dbReference>
<keyword evidence="2" id="KW-0813">Transport</keyword>
<evidence type="ECO:0000259" key="5">
    <source>
        <dbReference type="Pfam" id="PF00005"/>
    </source>
</evidence>
<keyword evidence="7" id="KW-1185">Reference proteome</keyword>
<comment type="similarity">
    <text evidence="1">Belongs to the ABC transporter superfamily.</text>
</comment>
<evidence type="ECO:0000313" key="7">
    <source>
        <dbReference type="Proteomes" id="UP000231259"/>
    </source>
</evidence>
<dbReference type="PANTHER" id="PTHR43776">
    <property type="entry name" value="TRANSPORT ATP-BINDING PROTEIN"/>
    <property type="match status" value="1"/>
</dbReference>